<dbReference type="Pfam" id="PF06620">
    <property type="entry name" value="DUF1150"/>
    <property type="match status" value="1"/>
</dbReference>
<dbReference type="InterPro" id="IPR009531">
    <property type="entry name" value="DUF1150"/>
</dbReference>
<dbReference type="RefSeq" id="WP_202686752.1">
    <property type="nucleotide sequence ID" value="NZ_JAESVN010000001.1"/>
</dbReference>
<keyword evidence="2" id="KW-1185">Reference proteome</keyword>
<protein>
    <submittedName>
        <fullName evidence="1">DUF1150 family protein</fullName>
    </submittedName>
</protein>
<name>A0A8K0VA86_9RHOB</name>
<dbReference type="EMBL" id="JAESVN010000001">
    <property type="protein sequence ID" value="MBL4916109.1"/>
    <property type="molecule type" value="Genomic_DNA"/>
</dbReference>
<reference evidence="1" key="1">
    <citation type="submission" date="2021-01" db="EMBL/GenBank/DDBJ databases">
        <title>Tabrizicola alba sp. nov. a motile alkaliphilic bacterium isolated from a soda lake.</title>
        <authorList>
            <person name="Szuroczki S."/>
            <person name="Abbaszade G."/>
            <person name="Schumann P."/>
            <person name="Toth E."/>
        </authorList>
    </citation>
    <scope>NUCLEOTIDE SEQUENCE</scope>
    <source>
        <strain evidence="1">DMG-N-6</strain>
    </source>
</reference>
<accession>A0A8K0VA86</accession>
<organism evidence="1 2">
    <name type="scientific">Szabonella alba</name>
    <dbReference type="NCBI Taxonomy" id="2804194"/>
    <lineage>
        <taxon>Bacteria</taxon>
        <taxon>Pseudomonadati</taxon>
        <taxon>Pseudomonadota</taxon>
        <taxon>Alphaproteobacteria</taxon>
        <taxon>Rhodobacterales</taxon>
        <taxon>Paracoccaceae</taxon>
        <taxon>Szabonella</taxon>
    </lineage>
</organism>
<gene>
    <name evidence="1" type="ORF">JL811_02645</name>
</gene>
<evidence type="ECO:0000313" key="1">
    <source>
        <dbReference type="EMBL" id="MBL4916109.1"/>
    </source>
</evidence>
<sequence>MNTPYPSLPGADARTVYIRPVAVADLPEDIREQAEGREVIYALHGADGERLALAADRSIAFAIAEQNDLAAVNVH</sequence>
<dbReference type="AlphaFoldDB" id="A0A8K0VA86"/>
<proteinExistence type="predicted"/>
<evidence type="ECO:0000313" key="2">
    <source>
        <dbReference type="Proteomes" id="UP000648908"/>
    </source>
</evidence>
<comment type="caution">
    <text evidence="1">The sequence shown here is derived from an EMBL/GenBank/DDBJ whole genome shotgun (WGS) entry which is preliminary data.</text>
</comment>
<dbReference type="Proteomes" id="UP000648908">
    <property type="component" value="Unassembled WGS sequence"/>
</dbReference>